<evidence type="ECO:0000313" key="2">
    <source>
        <dbReference type="Proteomes" id="UP000031036"/>
    </source>
</evidence>
<organism evidence="1 2">
    <name type="scientific">Toxocara canis</name>
    <name type="common">Canine roundworm</name>
    <dbReference type="NCBI Taxonomy" id="6265"/>
    <lineage>
        <taxon>Eukaryota</taxon>
        <taxon>Metazoa</taxon>
        <taxon>Ecdysozoa</taxon>
        <taxon>Nematoda</taxon>
        <taxon>Chromadorea</taxon>
        <taxon>Rhabditida</taxon>
        <taxon>Spirurina</taxon>
        <taxon>Ascaridomorpha</taxon>
        <taxon>Ascaridoidea</taxon>
        <taxon>Toxocaridae</taxon>
        <taxon>Toxocara</taxon>
    </lineage>
</organism>
<reference evidence="1 2" key="1">
    <citation type="submission" date="2014-11" db="EMBL/GenBank/DDBJ databases">
        <title>Genetic blueprint of the zoonotic pathogen Toxocara canis.</title>
        <authorList>
            <person name="Zhu X.-Q."/>
            <person name="Korhonen P.K."/>
            <person name="Cai H."/>
            <person name="Young N.D."/>
            <person name="Nejsum P."/>
            <person name="von Samson-Himmelstjerna G."/>
            <person name="Boag P.R."/>
            <person name="Tan P."/>
            <person name="Li Q."/>
            <person name="Min J."/>
            <person name="Yang Y."/>
            <person name="Wang X."/>
            <person name="Fang X."/>
            <person name="Hall R.S."/>
            <person name="Hofmann A."/>
            <person name="Sternberg P.W."/>
            <person name="Jex A.R."/>
            <person name="Gasser R.B."/>
        </authorList>
    </citation>
    <scope>NUCLEOTIDE SEQUENCE [LARGE SCALE GENOMIC DNA]</scope>
    <source>
        <strain evidence="1">PN_DK_2014</strain>
    </source>
</reference>
<sequence>MTILKAARKGDVGKGWQLVQKNLSAIIEYGRAEGILPSLEEKKMCTADTTGMLMNTLETGWMGP</sequence>
<accession>A0A0B2V2B9</accession>
<dbReference type="Proteomes" id="UP000031036">
    <property type="component" value="Unassembled WGS sequence"/>
</dbReference>
<dbReference type="AlphaFoldDB" id="A0A0B2V2B9"/>
<gene>
    <name evidence="1" type="ORF">Tcan_16868</name>
</gene>
<name>A0A0B2V2B9_TOXCA</name>
<evidence type="ECO:0000313" key="1">
    <source>
        <dbReference type="EMBL" id="KHN75602.1"/>
    </source>
</evidence>
<keyword evidence="2" id="KW-1185">Reference proteome</keyword>
<dbReference type="EMBL" id="JPKZ01002649">
    <property type="protein sequence ID" value="KHN75602.1"/>
    <property type="molecule type" value="Genomic_DNA"/>
</dbReference>
<proteinExistence type="predicted"/>
<comment type="caution">
    <text evidence="1">The sequence shown here is derived from an EMBL/GenBank/DDBJ whole genome shotgun (WGS) entry which is preliminary data.</text>
</comment>
<protein>
    <submittedName>
        <fullName evidence="1">Uncharacterized protein</fullName>
    </submittedName>
</protein>